<feature type="compositionally biased region" description="Polar residues" evidence="1">
    <location>
        <begin position="269"/>
        <end position="283"/>
    </location>
</feature>
<protein>
    <submittedName>
        <fullName evidence="2">High molecular weight glutenin subunit x</fullName>
    </submittedName>
</protein>
<feature type="compositionally biased region" description="Polar residues" evidence="1">
    <location>
        <begin position="170"/>
        <end position="196"/>
    </location>
</feature>
<feature type="compositionally biased region" description="Polar residues" evidence="1">
    <location>
        <begin position="212"/>
        <end position="235"/>
    </location>
</feature>
<feature type="compositionally biased region" description="Low complexity" evidence="1">
    <location>
        <begin position="133"/>
        <end position="160"/>
    </location>
</feature>
<feature type="region of interest" description="Disordered" evidence="1">
    <location>
        <begin position="93"/>
        <end position="283"/>
    </location>
</feature>
<feature type="compositionally biased region" description="Low complexity" evidence="1">
    <location>
        <begin position="106"/>
        <end position="122"/>
    </location>
</feature>
<reference evidence="2 3" key="1">
    <citation type="journal article" date="2011" name="Front. Microbiol.">
        <title>Two Strains of Crocosphaera watsonii with Highly Conserved Genomes are Distinguished by Strain-Specific Features.</title>
        <authorList>
            <person name="Bench S.R."/>
            <person name="Ilikchyan I.N."/>
            <person name="Tripp H.J."/>
            <person name="Zehr J.P."/>
        </authorList>
    </citation>
    <scope>NUCLEOTIDE SEQUENCE [LARGE SCALE GENOMIC DNA]</scope>
    <source>
        <strain evidence="2 3">WH 0003</strain>
    </source>
</reference>
<accession>G5J4E7</accession>
<sequence length="384" mass="42395">MCRYYRSAFQVVQEKASDTDSISSILLKIWDLGITQPDGMTPREIYRNIKAIGRRAKELGRTVSAYTLELLSKLVEMGKGKLEKNGRFYRFKAIFNSPPDHPPNDDNPNPSNCPKTPNNSNPPSGPKTPNNPNPTSGSNPPNNSNPTSGSNPPNNPTGNGEELKEHQGQETDINPVNTEPPQTNKKETTNLVSLTSDVAEPSPQGEVKHTNKNAVNNQPMMTDNDPGNCQSTQPPMGNRAEGVTQVTEAQTHTGDAVSPSPSPEVSPVTIETDSQSSTINPTQLNPVKTEETQDTFINKKGIDSELEPENDSEENLHWLLQYLADLESSPAPHTRFTSNDQLRELFNEAQQKFNNCWEQLQQICPDYSQRLSTAYGMVCELLPL</sequence>
<evidence type="ECO:0000256" key="1">
    <source>
        <dbReference type="SAM" id="MobiDB-lite"/>
    </source>
</evidence>
<dbReference type="Proteomes" id="UP000003477">
    <property type="component" value="Unassembled WGS sequence"/>
</dbReference>
<evidence type="ECO:0000313" key="3">
    <source>
        <dbReference type="Proteomes" id="UP000003477"/>
    </source>
</evidence>
<name>G5J4E7_CROWT</name>
<dbReference type="PATRIC" id="fig|423471.3.peg.2227"/>
<feature type="compositionally biased region" description="Low complexity" evidence="1">
    <location>
        <begin position="257"/>
        <end position="268"/>
    </location>
</feature>
<dbReference type="EMBL" id="AESD01000356">
    <property type="protein sequence ID" value="EHJ12919.1"/>
    <property type="molecule type" value="Genomic_DNA"/>
</dbReference>
<feature type="compositionally biased region" description="Pro residues" evidence="1">
    <location>
        <begin position="123"/>
        <end position="132"/>
    </location>
</feature>
<organism evidence="2 3">
    <name type="scientific">Crocosphaera watsonii WH 0003</name>
    <dbReference type="NCBI Taxonomy" id="423471"/>
    <lineage>
        <taxon>Bacteria</taxon>
        <taxon>Bacillati</taxon>
        <taxon>Cyanobacteriota</taxon>
        <taxon>Cyanophyceae</taxon>
        <taxon>Oscillatoriophycideae</taxon>
        <taxon>Chroococcales</taxon>
        <taxon>Aphanothecaceae</taxon>
        <taxon>Crocosphaera</taxon>
    </lineage>
</organism>
<comment type="caution">
    <text evidence="2">The sequence shown here is derived from an EMBL/GenBank/DDBJ whole genome shotgun (WGS) entry which is preliminary data.</text>
</comment>
<feature type="compositionally biased region" description="Polar residues" evidence="1">
    <location>
        <begin position="244"/>
        <end position="253"/>
    </location>
</feature>
<dbReference type="AlphaFoldDB" id="G5J4E7"/>
<evidence type="ECO:0000313" key="2">
    <source>
        <dbReference type="EMBL" id="EHJ12919.1"/>
    </source>
</evidence>
<proteinExistence type="predicted"/>
<gene>
    <name evidence="2" type="ORF">CWATWH0003_2369</name>
</gene>